<accession>A0A4Y6PMV3</accession>
<proteinExistence type="predicted"/>
<dbReference type="OrthoDB" id="9972211at2"/>
<sequence length="225" mass="25314">MMEQRRSNLHLKAIPIMARLHFWRPSLLTACTCWLLLAGAGCAASDDAEFTIGSVERYEECLTTASPIRPKMLAARERVNTIGVFMQTDHRLPSVSDLVYLEVYQPKLVRSRLGEPFELADPLELEDDEEFDEPPVIRGVIAFSETCPELKETFALRGTVVFNQLGAENGAIVQGELVDGVIVSTRDENVVARDVTGSWEFTVDTRRPNQYFPSYREEIPRGPLP</sequence>
<keyword evidence="3" id="KW-1185">Reference proteome</keyword>
<organism evidence="2 3">
    <name type="scientific">Persicimonas caeni</name>
    <dbReference type="NCBI Taxonomy" id="2292766"/>
    <lineage>
        <taxon>Bacteria</taxon>
        <taxon>Deltaproteobacteria</taxon>
        <taxon>Bradymonadales</taxon>
        <taxon>Bradymonadaceae</taxon>
        <taxon>Persicimonas</taxon>
    </lineage>
</organism>
<dbReference type="EMBL" id="CP041186">
    <property type="protein sequence ID" value="QDG49648.1"/>
    <property type="molecule type" value="Genomic_DNA"/>
</dbReference>
<protein>
    <recommendedName>
        <fullName evidence="4">Carboxypeptidase regulatory-like domain-containing protein</fullName>
    </recommendedName>
</protein>
<feature type="chain" id="PRO_5030106080" description="Carboxypeptidase regulatory-like domain-containing protein" evidence="1">
    <location>
        <begin position="44"/>
        <end position="225"/>
    </location>
</feature>
<dbReference type="Proteomes" id="UP000315995">
    <property type="component" value="Chromosome"/>
</dbReference>
<evidence type="ECO:0000256" key="1">
    <source>
        <dbReference type="SAM" id="SignalP"/>
    </source>
</evidence>
<feature type="signal peptide" evidence="1">
    <location>
        <begin position="1"/>
        <end position="43"/>
    </location>
</feature>
<evidence type="ECO:0008006" key="4">
    <source>
        <dbReference type="Google" id="ProtNLM"/>
    </source>
</evidence>
<evidence type="ECO:0000313" key="2">
    <source>
        <dbReference type="EMBL" id="QDG49648.1"/>
    </source>
</evidence>
<dbReference type="RefSeq" id="WP_141196145.1">
    <property type="nucleotide sequence ID" value="NZ_CP041186.1"/>
</dbReference>
<name>A0A4Y6PMV3_PERCE</name>
<accession>A0A5B8Y516</accession>
<evidence type="ECO:0000313" key="3">
    <source>
        <dbReference type="Proteomes" id="UP000315995"/>
    </source>
</evidence>
<gene>
    <name evidence="2" type="ORF">FIV42_02495</name>
</gene>
<reference evidence="2 3" key="1">
    <citation type="submission" date="2019-06" db="EMBL/GenBank/DDBJ databases">
        <title>Persicimonas caeni gen. nov., sp. nov., a predatory bacterium isolated from solar saltern.</title>
        <authorList>
            <person name="Wang S."/>
        </authorList>
    </citation>
    <scope>NUCLEOTIDE SEQUENCE [LARGE SCALE GENOMIC DNA]</scope>
    <source>
        <strain evidence="2 3">YN101</strain>
    </source>
</reference>
<keyword evidence="1" id="KW-0732">Signal</keyword>
<dbReference type="AlphaFoldDB" id="A0A4Y6PMV3"/>